<dbReference type="InterPro" id="IPR036047">
    <property type="entry name" value="F-box-like_dom_sf"/>
</dbReference>
<evidence type="ECO:0000313" key="3">
    <source>
        <dbReference type="Proteomes" id="UP000095767"/>
    </source>
</evidence>
<gene>
    <name evidence="2" type="ORF">BAE44_0006697</name>
</gene>
<dbReference type="InterPro" id="IPR053197">
    <property type="entry name" value="F-box_SCFL_complex_component"/>
</dbReference>
<sequence length="328" mass="37160">MPPQRCARSTASGLDRISELPEGVLHRVLSLLPAHDAVRTCVLAQRWRHLWGWIRVTGVKGWRIADRFVGFVDRLLSLRSGGAPLEAVEFELDPSDFYFNFYLLADNWCASHWIQRALRCNAQVLQLSLDDMAAFRLPGLPLVSEHVTRLELDCVTTKNSVLDFSRCPALVEMKMEYCYITSDIMSSVSLKKLSMTGCEFLWQKRTRISLPSLVSLELTRSCGRAPLLECMPSLATGIVSFEYDCEDYCLKGECYDGSCDDCRFHEIDDDHTSCVLLNGLSQATHLELSSYPDMVCLQLHSSLTLVVSFYCILCNKHVHHYNSLNMSI</sequence>
<protein>
    <recommendedName>
        <fullName evidence="1">F-box domain-containing protein</fullName>
    </recommendedName>
</protein>
<dbReference type="EMBL" id="LWDX02021635">
    <property type="protein sequence ID" value="OEL32285.1"/>
    <property type="molecule type" value="Genomic_DNA"/>
</dbReference>
<comment type="caution">
    <text evidence="2">The sequence shown here is derived from an EMBL/GenBank/DDBJ whole genome shotgun (WGS) entry which is preliminary data.</text>
</comment>
<evidence type="ECO:0000259" key="1">
    <source>
        <dbReference type="PROSITE" id="PS50181"/>
    </source>
</evidence>
<organism evidence="2 3">
    <name type="scientific">Dichanthelium oligosanthes</name>
    <dbReference type="NCBI Taxonomy" id="888268"/>
    <lineage>
        <taxon>Eukaryota</taxon>
        <taxon>Viridiplantae</taxon>
        <taxon>Streptophyta</taxon>
        <taxon>Embryophyta</taxon>
        <taxon>Tracheophyta</taxon>
        <taxon>Spermatophyta</taxon>
        <taxon>Magnoliopsida</taxon>
        <taxon>Liliopsida</taxon>
        <taxon>Poales</taxon>
        <taxon>Poaceae</taxon>
        <taxon>PACMAD clade</taxon>
        <taxon>Panicoideae</taxon>
        <taxon>Panicodae</taxon>
        <taxon>Paniceae</taxon>
        <taxon>Dichantheliinae</taxon>
        <taxon>Dichanthelium</taxon>
    </lineage>
</organism>
<dbReference type="InterPro" id="IPR001810">
    <property type="entry name" value="F-box_dom"/>
</dbReference>
<name>A0A1E5W4N0_9POAL</name>
<dbReference type="Gene3D" id="1.20.1280.50">
    <property type="match status" value="1"/>
</dbReference>
<keyword evidence="3" id="KW-1185">Reference proteome</keyword>
<dbReference type="Proteomes" id="UP000095767">
    <property type="component" value="Unassembled WGS sequence"/>
</dbReference>
<reference evidence="2 3" key="1">
    <citation type="submission" date="2016-09" db="EMBL/GenBank/DDBJ databases">
        <title>The draft genome of Dichanthelium oligosanthes: A C3 panicoid grass species.</title>
        <authorList>
            <person name="Studer A.J."/>
            <person name="Schnable J.C."/>
            <person name="Brutnell T.P."/>
        </authorList>
    </citation>
    <scope>NUCLEOTIDE SEQUENCE [LARGE SCALE GENOMIC DNA]</scope>
    <source>
        <strain evidence="3">cv. Kellogg 1175</strain>
        <tissue evidence="2">Leaf</tissue>
    </source>
</reference>
<dbReference type="PROSITE" id="PS50181">
    <property type="entry name" value="FBOX"/>
    <property type="match status" value="1"/>
</dbReference>
<dbReference type="CDD" id="cd22160">
    <property type="entry name" value="F-box_AtFBL13-like"/>
    <property type="match status" value="1"/>
</dbReference>
<accession>A0A1E5W4N0</accession>
<proteinExistence type="predicted"/>
<dbReference type="InterPro" id="IPR053781">
    <property type="entry name" value="F-box_AtFBL13-like"/>
</dbReference>
<dbReference type="SUPFAM" id="SSF81383">
    <property type="entry name" value="F-box domain"/>
    <property type="match status" value="1"/>
</dbReference>
<feature type="domain" description="F-box" evidence="1">
    <location>
        <begin position="14"/>
        <end position="50"/>
    </location>
</feature>
<dbReference type="PANTHER" id="PTHR34223">
    <property type="entry name" value="OS11G0201299 PROTEIN"/>
    <property type="match status" value="1"/>
</dbReference>
<dbReference type="Pfam" id="PF00646">
    <property type="entry name" value="F-box"/>
    <property type="match status" value="1"/>
</dbReference>
<dbReference type="OrthoDB" id="683255at2759"/>
<dbReference type="PANTHER" id="PTHR34223:SF22">
    <property type="entry name" value="OS11G0208300 PROTEIN"/>
    <property type="match status" value="1"/>
</dbReference>
<dbReference type="STRING" id="888268.A0A1E5W4N0"/>
<dbReference type="SUPFAM" id="SSF52047">
    <property type="entry name" value="RNI-like"/>
    <property type="match status" value="1"/>
</dbReference>
<dbReference type="AlphaFoldDB" id="A0A1E5W4N0"/>
<evidence type="ECO:0000313" key="2">
    <source>
        <dbReference type="EMBL" id="OEL32285.1"/>
    </source>
</evidence>